<sequence length="440" mass="48746">MSASELGPSLSQAKMPASSGTLQPMDLRPWEALLTLQSVAQRLRLCQDASSNLQILLAAAAPVIGAESLVWLPSESHLPFHCVGSVSWPQADCARLMALISREHDWLRNPTYLANQPEQTCWQREFSQVHQVLALYLSEHKPLGWLLAINKQGGTRFRRTDTALLLPFLGLIRFYHHSTDRLQELRDLLFGFARSLTAAIDAKDPRRSGHSERTARIAVVLARQLSLSSADLGEIYLAGLLHDIGKLGLPETLLRKPGPWSIEEMRRFQQHVNIGYTFLADLHLLRNILPAVLHHHEYYDGSGYPDGLRGEEIPLIARIVAVADAYDALSTGYYDIPALPIAEVEQRLVNESGQKWDPQIVQALLAARQELLAIRPGSVGQSFCQHMEQALQHCLTAEDVPRHAIQDSMQELALELGDSQSVSASPAHDASDTASGTWAD</sequence>
<dbReference type="PROSITE" id="PS51832">
    <property type="entry name" value="HD_GYP"/>
    <property type="match status" value="1"/>
</dbReference>
<dbReference type="PANTHER" id="PTHR43155">
    <property type="entry name" value="CYCLIC DI-GMP PHOSPHODIESTERASE PA4108-RELATED"/>
    <property type="match status" value="1"/>
</dbReference>
<organism evidence="4">
    <name type="scientific">uncultured Planctomycetota bacterium</name>
    <dbReference type="NCBI Taxonomy" id="120965"/>
    <lineage>
        <taxon>Bacteria</taxon>
        <taxon>Pseudomonadati</taxon>
        <taxon>Planctomycetota</taxon>
        <taxon>environmental samples</taxon>
    </lineage>
</organism>
<dbReference type="SUPFAM" id="SSF109604">
    <property type="entry name" value="HD-domain/PDEase-like"/>
    <property type="match status" value="1"/>
</dbReference>
<dbReference type="InterPro" id="IPR003607">
    <property type="entry name" value="HD/PDEase_dom"/>
</dbReference>
<dbReference type="PROSITE" id="PS51831">
    <property type="entry name" value="HD"/>
    <property type="match status" value="1"/>
</dbReference>
<dbReference type="CDD" id="cd00077">
    <property type="entry name" value="HDc"/>
    <property type="match status" value="1"/>
</dbReference>
<feature type="region of interest" description="Disordered" evidence="1">
    <location>
        <begin position="417"/>
        <end position="440"/>
    </location>
</feature>
<protein>
    <submittedName>
        <fullName evidence="4">Metal dependent phosphohydrolase</fullName>
    </submittedName>
</protein>
<name>H5SFS2_9BACT</name>
<feature type="domain" description="HD" evidence="2">
    <location>
        <begin position="207"/>
        <end position="329"/>
    </location>
</feature>
<reference evidence="4" key="1">
    <citation type="journal article" date="2005" name="Environ. Microbiol.">
        <title>Genetic and functional properties of uncultivated thermophilic crenarchaeotes from a subsurface gold mine as revealed by analysis of genome fragments.</title>
        <authorList>
            <person name="Nunoura T."/>
            <person name="Hirayama H."/>
            <person name="Takami H."/>
            <person name="Oida H."/>
            <person name="Nishi S."/>
            <person name="Shimamura S."/>
            <person name="Suzuki Y."/>
            <person name="Inagaki F."/>
            <person name="Takai K."/>
            <person name="Nealson K.H."/>
            <person name="Horikoshi K."/>
        </authorList>
    </citation>
    <scope>NUCLEOTIDE SEQUENCE</scope>
</reference>
<evidence type="ECO:0000313" key="4">
    <source>
        <dbReference type="EMBL" id="BAL55008.1"/>
    </source>
</evidence>
<evidence type="ECO:0000259" key="2">
    <source>
        <dbReference type="PROSITE" id="PS51831"/>
    </source>
</evidence>
<dbReference type="Gene3D" id="1.10.3210.10">
    <property type="entry name" value="Hypothetical protein af1432"/>
    <property type="match status" value="1"/>
</dbReference>
<feature type="domain" description="HD-GYP" evidence="3">
    <location>
        <begin position="185"/>
        <end position="380"/>
    </location>
</feature>
<dbReference type="PANTHER" id="PTHR43155:SF2">
    <property type="entry name" value="CYCLIC DI-GMP PHOSPHODIESTERASE PA4108"/>
    <property type="match status" value="1"/>
</dbReference>
<evidence type="ECO:0000256" key="1">
    <source>
        <dbReference type="SAM" id="MobiDB-lite"/>
    </source>
</evidence>
<gene>
    <name evidence="4" type="ORF">HGMM_F22C11C23</name>
</gene>
<dbReference type="InterPro" id="IPR006674">
    <property type="entry name" value="HD_domain"/>
</dbReference>
<proteinExistence type="predicted"/>
<evidence type="ECO:0000259" key="3">
    <source>
        <dbReference type="PROSITE" id="PS51832"/>
    </source>
</evidence>
<dbReference type="Pfam" id="PF13487">
    <property type="entry name" value="HD_5"/>
    <property type="match status" value="1"/>
</dbReference>
<dbReference type="InterPro" id="IPR037522">
    <property type="entry name" value="HD_GYP_dom"/>
</dbReference>
<feature type="region of interest" description="Disordered" evidence="1">
    <location>
        <begin position="1"/>
        <end position="22"/>
    </location>
</feature>
<keyword evidence="4" id="KW-0378">Hydrolase</keyword>
<dbReference type="AlphaFoldDB" id="H5SFS2"/>
<dbReference type="SMART" id="SM00471">
    <property type="entry name" value="HDc"/>
    <property type="match status" value="1"/>
</dbReference>
<accession>H5SFS2</accession>
<dbReference type="EMBL" id="AP011706">
    <property type="protein sequence ID" value="BAL55008.1"/>
    <property type="molecule type" value="Genomic_DNA"/>
</dbReference>
<dbReference type="GO" id="GO:0016787">
    <property type="term" value="F:hydrolase activity"/>
    <property type="evidence" value="ECO:0007669"/>
    <property type="project" value="UniProtKB-KW"/>
</dbReference>
<reference evidence="4" key="2">
    <citation type="journal article" date="2012" name="PLoS ONE">
        <title>A Deeply Branching Thermophilic Bacterium with an Ancient Acetyl-CoA Pathway Dominates a Subsurface Ecosystem.</title>
        <authorList>
            <person name="Takami H."/>
            <person name="Noguchi H."/>
            <person name="Takaki Y."/>
            <person name="Uchiyama I."/>
            <person name="Toyoda A."/>
            <person name="Nishi S."/>
            <person name="Chee G.-J."/>
            <person name="Arai W."/>
            <person name="Nunoura T."/>
            <person name="Itoh T."/>
            <person name="Hattori M."/>
            <person name="Takai K."/>
        </authorList>
    </citation>
    <scope>NUCLEOTIDE SEQUENCE</scope>
</reference>